<evidence type="ECO:0000256" key="6">
    <source>
        <dbReference type="ARBA" id="ARBA00022989"/>
    </source>
</evidence>
<evidence type="ECO:0000256" key="1">
    <source>
        <dbReference type="ARBA" id="ARBA00004651"/>
    </source>
</evidence>
<feature type="transmembrane region" description="Helical" evidence="8">
    <location>
        <begin position="480"/>
        <end position="499"/>
    </location>
</feature>
<dbReference type="CDD" id="cd06550">
    <property type="entry name" value="TM_ABC_iron-siderophores_like"/>
    <property type="match status" value="2"/>
</dbReference>
<dbReference type="SUPFAM" id="SSF81345">
    <property type="entry name" value="ABC transporter involved in vitamin B12 uptake, BtuC"/>
    <property type="match status" value="2"/>
</dbReference>
<feature type="transmembrane region" description="Helical" evidence="8">
    <location>
        <begin position="295"/>
        <end position="319"/>
    </location>
</feature>
<protein>
    <submittedName>
        <fullName evidence="9">Siderophore ABC transporter permease CdtC</fullName>
    </submittedName>
</protein>
<name>A0ABP9E903_9PSEU</name>
<dbReference type="PANTHER" id="PTHR30472:SF37">
    <property type="entry name" value="FE(3+) DICITRATE TRANSPORT SYSTEM PERMEASE PROTEIN FECD-RELATED"/>
    <property type="match status" value="1"/>
</dbReference>
<feature type="transmembrane region" description="Helical" evidence="8">
    <location>
        <begin position="116"/>
        <end position="149"/>
    </location>
</feature>
<gene>
    <name evidence="9" type="primary">cdtC</name>
    <name evidence="9" type="ORF">GCM10023203_22420</name>
</gene>
<keyword evidence="5 8" id="KW-0812">Transmembrane</keyword>
<dbReference type="InterPro" id="IPR037294">
    <property type="entry name" value="ABC_BtuC-like"/>
</dbReference>
<feature type="transmembrane region" description="Helical" evidence="8">
    <location>
        <begin position="553"/>
        <end position="572"/>
    </location>
</feature>
<evidence type="ECO:0000313" key="9">
    <source>
        <dbReference type="EMBL" id="GAA4872259.1"/>
    </source>
</evidence>
<dbReference type="EMBL" id="BAABHQ010000004">
    <property type="protein sequence ID" value="GAA4872259.1"/>
    <property type="molecule type" value="Genomic_DNA"/>
</dbReference>
<keyword evidence="6 8" id="KW-1133">Transmembrane helix</keyword>
<evidence type="ECO:0000256" key="4">
    <source>
        <dbReference type="ARBA" id="ARBA00022475"/>
    </source>
</evidence>
<proteinExistence type="inferred from homology"/>
<feature type="transmembrane region" description="Helical" evidence="8">
    <location>
        <begin position="426"/>
        <end position="443"/>
    </location>
</feature>
<feature type="transmembrane region" description="Helical" evidence="8">
    <location>
        <begin position="20"/>
        <end position="41"/>
    </location>
</feature>
<dbReference type="Pfam" id="PF01032">
    <property type="entry name" value="FecCD"/>
    <property type="match status" value="2"/>
</dbReference>
<evidence type="ECO:0000256" key="8">
    <source>
        <dbReference type="SAM" id="Phobius"/>
    </source>
</evidence>
<accession>A0ABP9E903</accession>
<keyword evidence="4" id="KW-1003">Cell membrane</keyword>
<dbReference type="RefSeq" id="WP_274230528.1">
    <property type="nucleotide sequence ID" value="NZ_BAABHQ010000004.1"/>
</dbReference>
<feature type="transmembrane region" description="Helical" evidence="8">
    <location>
        <begin position="370"/>
        <end position="393"/>
    </location>
</feature>
<dbReference type="Gene3D" id="1.10.3470.10">
    <property type="entry name" value="ABC transporter involved in vitamin B12 uptake, BtuC"/>
    <property type="match status" value="2"/>
</dbReference>
<keyword evidence="3" id="KW-0813">Transport</keyword>
<evidence type="ECO:0000256" key="5">
    <source>
        <dbReference type="ARBA" id="ARBA00022692"/>
    </source>
</evidence>
<comment type="caution">
    <text evidence="9">The sequence shown here is derived from an EMBL/GenBank/DDBJ whole genome shotgun (WGS) entry which is preliminary data.</text>
</comment>
<dbReference type="InterPro" id="IPR000522">
    <property type="entry name" value="ABC_transptr_permease_BtuC"/>
</dbReference>
<feature type="transmembrane region" description="Helical" evidence="8">
    <location>
        <begin position="670"/>
        <end position="689"/>
    </location>
</feature>
<feature type="transmembrane region" description="Helical" evidence="8">
    <location>
        <begin position="511"/>
        <end position="533"/>
    </location>
</feature>
<feature type="transmembrane region" description="Helical" evidence="8">
    <location>
        <begin position="331"/>
        <end position="349"/>
    </location>
</feature>
<reference evidence="10" key="1">
    <citation type="journal article" date="2019" name="Int. J. Syst. Evol. Microbiol.">
        <title>The Global Catalogue of Microorganisms (GCM) 10K type strain sequencing project: providing services to taxonomists for standard genome sequencing and annotation.</title>
        <authorList>
            <consortium name="The Broad Institute Genomics Platform"/>
            <consortium name="The Broad Institute Genome Sequencing Center for Infectious Disease"/>
            <person name="Wu L."/>
            <person name="Ma J."/>
        </authorList>
    </citation>
    <scope>NUCLEOTIDE SEQUENCE [LARGE SCALE GENOMIC DNA]</scope>
    <source>
        <strain evidence="10">JCM 17983</strain>
    </source>
</reference>
<dbReference type="Proteomes" id="UP001500457">
    <property type="component" value="Unassembled WGS sequence"/>
</dbReference>
<feature type="transmembrane region" description="Helical" evidence="8">
    <location>
        <begin position="203"/>
        <end position="223"/>
    </location>
</feature>
<keyword evidence="10" id="KW-1185">Reference proteome</keyword>
<feature type="transmembrane region" description="Helical" evidence="8">
    <location>
        <begin position="455"/>
        <end position="474"/>
    </location>
</feature>
<sequence length="696" mass="68736">MTSVADPAPPTAPAPTRPWGVTGVVAAGVLAVVVLAAVHVLQGTATVGIGDLLGLLVGDDAEQAGAVVVASRVPRLLAGLVVGVALGVAGAAMQSLARNPLAAPDTLGVDAGAWLALVVVSVVGVTLPMPVAGGIAFLGGLVAAALVLALSSGVGSGPTRLVLAGSVIGLALEAVAITCILLFREQTTGLFAWGNGSLAQYGTSGLAAMVPVVVLATLGLLAMSRRLDLHALGDDAAAVLGVDVRRVRLVTVLLAVLLAAAAVTLTGPLGFVGLAAPALVRLLVPVVPGLARHRVLLVVSALSGVVVVLGADVLARLTLGAQVGGVELPTGTVTSLFGAAFLVWLASRFRSSGPTRAAPAARSARRRGRTALVVVLVAAGAATLVAATGGVLLGDAKLLLGDVANWLTGRSGPVVTSVLDARVPRVLAALAAGAALAVAGTVIQATCRNPLAEPGIIGVTGGAGLGAVLAITLAPTAGATGVAVAAFAGAAGATVLVFGLAARSGLDSDRLVLVGVGVSAATAALTTLVIVLSDPYNVGKALTWLSGSTYGRSAADVVPVAIALLLLGPLIWRSRRELDLVAVDDDTPRIVGVHLERSRPWLLGLACLLTATAVAAVGVIAFVGLVAPHAARALVGARHARVLPVAALLGALLVSVADTLGRTVIAPGQLAVGLVTALVGAPWFVWLLWRSRAATR</sequence>
<comment type="subcellular location">
    <subcellularLocation>
        <location evidence="1">Cell membrane</location>
        <topology evidence="1">Multi-pass membrane protein</topology>
    </subcellularLocation>
</comment>
<comment type="similarity">
    <text evidence="2">Belongs to the binding-protein-dependent transport system permease family. FecCD subfamily.</text>
</comment>
<evidence type="ECO:0000256" key="7">
    <source>
        <dbReference type="ARBA" id="ARBA00023136"/>
    </source>
</evidence>
<dbReference type="PANTHER" id="PTHR30472">
    <property type="entry name" value="FERRIC ENTEROBACTIN TRANSPORT SYSTEM PERMEASE PROTEIN"/>
    <property type="match status" value="1"/>
</dbReference>
<feature type="transmembrane region" description="Helical" evidence="8">
    <location>
        <begin position="601"/>
        <end position="627"/>
    </location>
</feature>
<evidence type="ECO:0000256" key="3">
    <source>
        <dbReference type="ARBA" id="ARBA00022448"/>
    </source>
</evidence>
<dbReference type="NCBIfam" id="NF007867">
    <property type="entry name" value="PRK10577.1-3"/>
    <property type="match status" value="1"/>
</dbReference>
<organism evidence="9 10">
    <name type="scientific">Actinomycetospora straminea</name>
    <dbReference type="NCBI Taxonomy" id="663607"/>
    <lineage>
        <taxon>Bacteria</taxon>
        <taxon>Bacillati</taxon>
        <taxon>Actinomycetota</taxon>
        <taxon>Actinomycetes</taxon>
        <taxon>Pseudonocardiales</taxon>
        <taxon>Pseudonocardiaceae</taxon>
        <taxon>Actinomycetospora</taxon>
    </lineage>
</organism>
<evidence type="ECO:0000313" key="10">
    <source>
        <dbReference type="Proteomes" id="UP001500457"/>
    </source>
</evidence>
<evidence type="ECO:0000256" key="2">
    <source>
        <dbReference type="ARBA" id="ARBA00007935"/>
    </source>
</evidence>
<feature type="transmembrane region" description="Helical" evidence="8">
    <location>
        <begin position="76"/>
        <end position="96"/>
    </location>
</feature>
<feature type="transmembrane region" description="Helical" evidence="8">
    <location>
        <begin position="247"/>
        <end position="265"/>
    </location>
</feature>
<feature type="transmembrane region" description="Helical" evidence="8">
    <location>
        <begin position="161"/>
        <end position="183"/>
    </location>
</feature>
<keyword evidence="7 8" id="KW-0472">Membrane</keyword>